<proteinExistence type="predicted"/>
<protein>
    <recommendedName>
        <fullName evidence="2">Cupin type-2 domain-containing protein</fullName>
    </recommendedName>
</protein>
<dbReference type="RefSeq" id="WP_345301541.1">
    <property type="nucleotide sequence ID" value="NZ_BAABJE010000001.1"/>
</dbReference>
<comment type="caution">
    <text evidence="3">The sequence shown here is derived from an EMBL/GenBank/DDBJ whole genome shotgun (WGS) entry which is preliminary data.</text>
</comment>
<keyword evidence="1" id="KW-0479">Metal-binding</keyword>
<reference evidence="4" key="1">
    <citation type="journal article" date="2019" name="Int. J. Syst. Evol. Microbiol.">
        <title>The Global Catalogue of Microorganisms (GCM) 10K type strain sequencing project: providing services to taxonomists for standard genome sequencing and annotation.</title>
        <authorList>
            <consortium name="The Broad Institute Genomics Platform"/>
            <consortium name="The Broad Institute Genome Sequencing Center for Infectious Disease"/>
            <person name="Wu L."/>
            <person name="Ma J."/>
        </authorList>
    </citation>
    <scope>NUCLEOTIDE SEQUENCE [LARGE SCALE GENOMIC DNA]</scope>
    <source>
        <strain evidence="4">JCM 18204</strain>
    </source>
</reference>
<dbReference type="InterPro" id="IPR051610">
    <property type="entry name" value="GPI/OXD"/>
</dbReference>
<dbReference type="PANTHER" id="PTHR35848">
    <property type="entry name" value="OXALATE-BINDING PROTEIN"/>
    <property type="match status" value="1"/>
</dbReference>
<accession>A0ABP9AJY0</accession>
<dbReference type="Proteomes" id="UP001499959">
    <property type="component" value="Unassembled WGS sequence"/>
</dbReference>
<evidence type="ECO:0000259" key="2">
    <source>
        <dbReference type="Pfam" id="PF07883"/>
    </source>
</evidence>
<keyword evidence="4" id="KW-1185">Reference proteome</keyword>
<evidence type="ECO:0000313" key="3">
    <source>
        <dbReference type="EMBL" id="GAA4782240.1"/>
    </source>
</evidence>
<dbReference type="EMBL" id="BAABJE010000001">
    <property type="protein sequence ID" value="GAA4782240.1"/>
    <property type="molecule type" value="Genomic_DNA"/>
</dbReference>
<dbReference type="Pfam" id="PF07883">
    <property type="entry name" value="Cupin_2"/>
    <property type="match status" value="1"/>
</dbReference>
<evidence type="ECO:0000256" key="1">
    <source>
        <dbReference type="ARBA" id="ARBA00022723"/>
    </source>
</evidence>
<sequence length="118" mass="12786">MSSHTDGVPQDPPYLRFHPAEAMGHGSVVNEFMLAALAERPGFSGSRFSVEPGARTPVDRHAVAEIWMVAEGAGELDYDGRVVALAAGQVVHFAPFESHSLHNTGATPMMVFSIWWQP</sequence>
<dbReference type="InterPro" id="IPR013096">
    <property type="entry name" value="Cupin_2"/>
</dbReference>
<feature type="domain" description="Cupin type-2" evidence="2">
    <location>
        <begin position="47"/>
        <end position="115"/>
    </location>
</feature>
<dbReference type="InterPro" id="IPR011051">
    <property type="entry name" value="RmlC_Cupin_sf"/>
</dbReference>
<name>A0ABP9AJY0_9GAMM</name>
<evidence type="ECO:0000313" key="4">
    <source>
        <dbReference type="Proteomes" id="UP001499959"/>
    </source>
</evidence>
<dbReference type="SUPFAM" id="SSF51182">
    <property type="entry name" value="RmlC-like cupins"/>
    <property type="match status" value="1"/>
</dbReference>
<dbReference type="Gene3D" id="2.60.120.10">
    <property type="entry name" value="Jelly Rolls"/>
    <property type="match status" value="1"/>
</dbReference>
<dbReference type="PANTHER" id="PTHR35848:SF6">
    <property type="entry name" value="CUPIN TYPE-2 DOMAIN-CONTAINING PROTEIN"/>
    <property type="match status" value="1"/>
</dbReference>
<gene>
    <name evidence="3" type="ORF">GCM10023307_03440</name>
</gene>
<dbReference type="InterPro" id="IPR014710">
    <property type="entry name" value="RmlC-like_jellyroll"/>
</dbReference>
<organism evidence="3 4">
    <name type="scientific">Lysobacter hankyongensis</name>
    <dbReference type="NCBI Taxonomy" id="1176535"/>
    <lineage>
        <taxon>Bacteria</taxon>
        <taxon>Pseudomonadati</taxon>
        <taxon>Pseudomonadota</taxon>
        <taxon>Gammaproteobacteria</taxon>
        <taxon>Lysobacterales</taxon>
        <taxon>Lysobacteraceae</taxon>
        <taxon>Lysobacter</taxon>
    </lineage>
</organism>